<feature type="compositionally biased region" description="Polar residues" evidence="1">
    <location>
        <begin position="189"/>
        <end position="199"/>
    </location>
</feature>
<name>A0ABD3JPU8_EUCGL</name>
<organism evidence="2 3">
    <name type="scientific">Eucalyptus globulus</name>
    <name type="common">Tasmanian blue gum</name>
    <dbReference type="NCBI Taxonomy" id="34317"/>
    <lineage>
        <taxon>Eukaryota</taxon>
        <taxon>Viridiplantae</taxon>
        <taxon>Streptophyta</taxon>
        <taxon>Embryophyta</taxon>
        <taxon>Tracheophyta</taxon>
        <taxon>Spermatophyta</taxon>
        <taxon>Magnoliopsida</taxon>
        <taxon>eudicotyledons</taxon>
        <taxon>Gunneridae</taxon>
        <taxon>Pentapetalae</taxon>
        <taxon>rosids</taxon>
        <taxon>malvids</taxon>
        <taxon>Myrtales</taxon>
        <taxon>Myrtaceae</taxon>
        <taxon>Myrtoideae</taxon>
        <taxon>Eucalypteae</taxon>
        <taxon>Eucalyptus</taxon>
    </lineage>
</organism>
<feature type="region of interest" description="Disordered" evidence="1">
    <location>
        <begin position="44"/>
        <end position="75"/>
    </location>
</feature>
<comment type="caution">
    <text evidence="2">The sequence shown here is derived from an EMBL/GenBank/DDBJ whole genome shotgun (WGS) entry which is preliminary data.</text>
</comment>
<dbReference type="AlphaFoldDB" id="A0ABD3JPU8"/>
<reference evidence="2 3" key="1">
    <citation type="submission" date="2024-11" db="EMBL/GenBank/DDBJ databases">
        <title>Chromosome-level genome assembly of Eucalyptus globulus Labill. provides insights into its genome evolution.</title>
        <authorList>
            <person name="Li X."/>
        </authorList>
    </citation>
    <scope>NUCLEOTIDE SEQUENCE [LARGE SCALE GENOMIC DNA]</scope>
    <source>
        <strain evidence="2">CL2024</strain>
        <tissue evidence="2">Fresh tender leaves</tissue>
    </source>
</reference>
<dbReference type="Proteomes" id="UP001634007">
    <property type="component" value="Unassembled WGS sequence"/>
</dbReference>
<protein>
    <submittedName>
        <fullName evidence="2">Uncharacterized protein</fullName>
    </submittedName>
</protein>
<sequence>MDRREDQFQLLTICQKLFNVIMNWLASQTRKTITLGDPRLSNGLAETPNSVESQGSSNAAAERKLDPSSQNLSDQGLSFRKANFDGTVAPNEHDEPPPVNSISDIVNIEEQVHSCYDDPGKKEQHNPIPKVQSQEKVLRKVVSFDHKVEIIEWRKRKLKKISSTERTSSVERNDDEIIKPILKMGSGLDATSNPSTQQLDEAKTS</sequence>
<gene>
    <name evidence="2" type="ORF">ACJRO7_032903</name>
</gene>
<accession>A0ABD3JPU8</accession>
<evidence type="ECO:0000313" key="2">
    <source>
        <dbReference type="EMBL" id="KAL3728228.1"/>
    </source>
</evidence>
<proteinExistence type="predicted"/>
<keyword evidence="3" id="KW-1185">Reference proteome</keyword>
<dbReference type="EMBL" id="JBJKBG010000008">
    <property type="protein sequence ID" value="KAL3728228.1"/>
    <property type="molecule type" value="Genomic_DNA"/>
</dbReference>
<feature type="region of interest" description="Disordered" evidence="1">
    <location>
        <begin position="183"/>
        <end position="205"/>
    </location>
</feature>
<feature type="compositionally biased region" description="Polar residues" evidence="1">
    <location>
        <begin position="47"/>
        <end position="59"/>
    </location>
</feature>
<evidence type="ECO:0000256" key="1">
    <source>
        <dbReference type="SAM" id="MobiDB-lite"/>
    </source>
</evidence>
<evidence type="ECO:0000313" key="3">
    <source>
        <dbReference type="Proteomes" id="UP001634007"/>
    </source>
</evidence>